<evidence type="ECO:0000256" key="1">
    <source>
        <dbReference type="SAM" id="MobiDB-lite"/>
    </source>
</evidence>
<sequence length="324" mass="36656">MEGTKDDICSELIAKKKGRCLHGRHSTPSLIFKSDTSFEAVQAVKTTNERAFSSKDAAAALRPANDAALEDALKSEEDFIEYVMNLQTESNKSRRESRESMDSKLNNNAGFEQLDNLCKLMQQLTDLKRANSKLQRKVQCLEDSSHRNVNGNTFRGNTAETRNNVSTETRKACSETVVKERRFAIHKSKSHTAVSRDMNSLRERSKSVGHEEIARRSISEKCIGNRTSKKFAKWSKVKEALGFEKASSHESDSAVCKQNRYSPFSKDIKMNNSSKFYVKDYSNDSDNESVPYNENDSSFAYCKSKVDEKRIIFYSLVSSAKTLI</sequence>
<accession>A0A443SWU4</accession>
<name>A0A443SWU4_9ACAR</name>
<keyword evidence="3" id="KW-1185">Reference proteome</keyword>
<dbReference type="OrthoDB" id="6493491at2759"/>
<dbReference type="VEuPathDB" id="VectorBase:LDEU000049"/>
<dbReference type="EMBL" id="NCKV01000006">
    <property type="protein sequence ID" value="RWS31991.1"/>
    <property type="molecule type" value="Genomic_DNA"/>
</dbReference>
<comment type="caution">
    <text evidence="2">The sequence shown here is derived from an EMBL/GenBank/DDBJ whole genome shotgun (WGS) entry which is preliminary data.</text>
</comment>
<gene>
    <name evidence="2" type="ORF">B4U80_10913</name>
</gene>
<protein>
    <submittedName>
        <fullName evidence="2">Uncharacterized protein</fullName>
    </submittedName>
</protein>
<dbReference type="AlphaFoldDB" id="A0A443SWU4"/>
<evidence type="ECO:0000313" key="2">
    <source>
        <dbReference type="EMBL" id="RWS31991.1"/>
    </source>
</evidence>
<feature type="region of interest" description="Disordered" evidence="1">
    <location>
        <begin position="188"/>
        <end position="208"/>
    </location>
</feature>
<proteinExistence type="predicted"/>
<organism evidence="2 3">
    <name type="scientific">Leptotrombidium deliense</name>
    <dbReference type="NCBI Taxonomy" id="299467"/>
    <lineage>
        <taxon>Eukaryota</taxon>
        <taxon>Metazoa</taxon>
        <taxon>Ecdysozoa</taxon>
        <taxon>Arthropoda</taxon>
        <taxon>Chelicerata</taxon>
        <taxon>Arachnida</taxon>
        <taxon>Acari</taxon>
        <taxon>Acariformes</taxon>
        <taxon>Trombidiformes</taxon>
        <taxon>Prostigmata</taxon>
        <taxon>Anystina</taxon>
        <taxon>Parasitengona</taxon>
        <taxon>Trombiculoidea</taxon>
        <taxon>Trombiculidae</taxon>
        <taxon>Leptotrombidium</taxon>
    </lineage>
</organism>
<dbReference type="Proteomes" id="UP000288716">
    <property type="component" value="Unassembled WGS sequence"/>
</dbReference>
<reference evidence="2 3" key="1">
    <citation type="journal article" date="2018" name="Gigascience">
        <title>Genomes of trombidid mites reveal novel predicted allergens and laterally-transferred genes associated with secondary metabolism.</title>
        <authorList>
            <person name="Dong X."/>
            <person name="Chaisiri K."/>
            <person name="Xia D."/>
            <person name="Armstrong S.D."/>
            <person name="Fang Y."/>
            <person name="Donnelly M.J."/>
            <person name="Kadowaki T."/>
            <person name="McGarry J.W."/>
            <person name="Darby A.C."/>
            <person name="Makepeace B.L."/>
        </authorList>
    </citation>
    <scope>NUCLEOTIDE SEQUENCE [LARGE SCALE GENOMIC DNA]</scope>
    <source>
        <strain evidence="2">UoL-UT</strain>
    </source>
</reference>
<evidence type="ECO:0000313" key="3">
    <source>
        <dbReference type="Proteomes" id="UP000288716"/>
    </source>
</evidence>
<feature type="compositionally biased region" description="Basic and acidic residues" evidence="1">
    <location>
        <begin position="199"/>
        <end position="208"/>
    </location>
</feature>